<protein>
    <submittedName>
        <fullName evidence="2">Uncharacterized protein</fullName>
    </submittedName>
</protein>
<name>A0A8S9G7R5_BRACR</name>
<evidence type="ECO:0000256" key="1">
    <source>
        <dbReference type="SAM" id="MobiDB-lite"/>
    </source>
</evidence>
<evidence type="ECO:0000313" key="2">
    <source>
        <dbReference type="EMBL" id="KAF2540536.1"/>
    </source>
</evidence>
<gene>
    <name evidence="2" type="ORF">F2Q68_00032621</name>
</gene>
<sequence>MDRLAHPPPSSRSLDYSPPSSAKLLGDFCVGSLFSLSEVFHFLEGSRGPGTEPMVPSGGDLGYPFITDPGI</sequence>
<evidence type="ECO:0000313" key="3">
    <source>
        <dbReference type="Proteomes" id="UP000712281"/>
    </source>
</evidence>
<proteinExistence type="predicted"/>
<accession>A0A8S9G7R5</accession>
<dbReference type="Proteomes" id="UP000712281">
    <property type="component" value="Unassembled WGS sequence"/>
</dbReference>
<organism evidence="2 3">
    <name type="scientific">Brassica cretica</name>
    <name type="common">Mustard</name>
    <dbReference type="NCBI Taxonomy" id="69181"/>
    <lineage>
        <taxon>Eukaryota</taxon>
        <taxon>Viridiplantae</taxon>
        <taxon>Streptophyta</taxon>
        <taxon>Embryophyta</taxon>
        <taxon>Tracheophyta</taxon>
        <taxon>Spermatophyta</taxon>
        <taxon>Magnoliopsida</taxon>
        <taxon>eudicotyledons</taxon>
        <taxon>Gunneridae</taxon>
        <taxon>Pentapetalae</taxon>
        <taxon>rosids</taxon>
        <taxon>malvids</taxon>
        <taxon>Brassicales</taxon>
        <taxon>Brassicaceae</taxon>
        <taxon>Brassiceae</taxon>
        <taxon>Brassica</taxon>
    </lineage>
</organism>
<dbReference type="EMBL" id="QGKW02002005">
    <property type="protein sequence ID" value="KAF2540536.1"/>
    <property type="molecule type" value="Genomic_DNA"/>
</dbReference>
<dbReference type="AlphaFoldDB" id="A0A8S9G7R5"/>
<feature type="region of interest" description="Disordered" evidence="1">
    <location>
        <begin position="48"/>
        <end position="71"/>
    </location>
</feature>
<reference evidence="2" key="1">
    <citation type="submission" date="2019-12" db="EMBL/GenBank/DDBJ databases">
        <title>Genome sequencing and annotation of Brassica cretica.</title>
        <authorList>
            <person name="Studholme D.J."/>
            <person name="Sarris P.F."/>
        </authorList>
    </citation>
    <scope>NUCLEOTIDE SEQUENCE</scope>
    <source>
        <strain evidence="2">PFS-001/15</strain>
        <tissue evidence="2">Leaf</tissue>
    </source>
</reference>
<comment type="caution">
    <text evidence="2">The sequence shown here is derived from an EMBL/GenBank/DDBJ whole genome shotgun (WGS) entry which is preliminary data.</text>
</comment>